<feature type="compositionally biased region" description="Basic residues" evidence="1">
    <location>
        <begin position="337"/>
        <end position="350"/>
    </location>
</feature>
<keyword evidence="2" id="KW-0732">Signal</keyword>
<keyword evidence="4" id="KW-1185">Reference proteome</keyword>
<gene>
    <name evidence="3" type="ORF">CHS0354_027484</name>
</gene>
<feature type="signal peptide" evidence="2">
    <location>
        <begin position="1"/>
        <end position="29"/>
    </location>
</feature>
<sequence length="350" mass="41137">MQETSKTWITFMYTVTCLFFPCAFRVSSADVSDTWLENTYLCGNGSGFLLTYNYNEEICCYGIYPKYKDIWEQKCCKDVRKPYSFGLELCCNEGIKKNIPGIESHIVCNGNTTNFSRSEEEDDYCQQTHGEHFLFCESTRNCYNPKEKTCCPNSQLYDTPSSKGICCEQKIYSLKDDLPCRSPKQNYLFCQSTFVGRHSKKERKMQLEKICNSSHTYIIEIDKMEFKRNRNLYFTASVSQLVDQGFQQSVGNTTRHSIPLDIWIPPKCKYMIERSTFLVLSMTPPKKFLQDLLYMYEKTETIFKKYKTSKCSLQRIVQDFRQIKARCIVKGRENTHSKRKKKTKRKQNKD</sequence>
<dbReference type="Proteomes" id="UP001195483">
    <property type="component" value="Unassembled WGS sequence"/>
</dbReference>
<dbReference type="AlphaFoldDB" id="A0AAE0VQ77"/>
<proteinExistence type="predicted"/>
<organism evidence="3 4">
    <name type="scientific">Potamilus streckersoni</name>
    <dbReference type="NCBI Taxonomy" id="2493646"/>
    <lineage>
        <taxon>Eukaryota</taxon>
        <taxon>Metazoa</taxon>
        <taxon>Spiralia</taxon>
        <taxon>Lophotrochozoa</taxon>
        <taxon>Mollusca</taxon>
        <taxon>Bivalvia</taxon>
        <taxon>Autobranchia</taxon>
        <taxon>Heteroconchia</taxon>
        <taxon>Palaeoheterodonta</taxon>
        <taxon>Unionida</taxon>
        <taxon>Unionoidea</taxon>
        <taxon>Unionidae</taxon>
        <taxon>Ambleminae</taxon>
        <taxon>Lampsilini</taxon>
        <taxon>Potamilus</taxon>
    </lineage>
</organism>
<protein>
    <submittedName>
        <fullName evidence="3">Uncharacterized protein</fullName>
    </submittedName>
</protein>
<feature type="region of interest" description="Disordered" evidence="1">
    <location>
        <begin position="331"/>
        <end position="350"/>
    </location>
</feature>
<evidence type="ECO:0000256" key="2">
    <source>
        <dbReference type="SAM" id="SignalP"/>
    </source>
</evidence>
<evidence type="ECO:0000313" key="3">
    <source>
        <dbReference type="EMBL" id="KAK3585197.1"/>
    </source>
</evidence>
<reference evidence="3" key="3">
    <citation type="submission" date="2023-05" db="EMBL/GenBank/DDBJ databases">
        <authorList>
            <person name="Smith C.H."/>
        </authorList>
    </citation>
    <scope>NUCLEOTIDE SEQUENCE</scope>
    <source>
        <strain evidence="3">CHS0354</strain>
        <tissue evidence="3">Mantle</tissue>
    </source>
</reference>
<accession>A0AAE0VQ77</accession>
<name>A0AAE0VQ77_9BIVA</name>
<evidence type="ECO:0000313" key="4">
    <source>
        <dbReference type="Proteomes" id="UP001195483"/>
    </source>
</evidence>
<feature type="chain" id="PRO_5041962463" evidence="2">
    <location>
        <begin position="30"/>
        <end position="350"/>
    </location>
</feature>
<dbReference type="EMBL" id="JAEAOA010001663">
    <property type="protein sequence ID" value="KAK3585197.1"/>
    <property type="molecule type" value="Genomic_DNA"/>
</dbReference>
<evidence type="ECO:0000256" key="1">
    <source>
        <dbReference type="SAM" id="MobiDB-lite"/>
    </source>
</evidence>
<reference evidence="3" key="1">
    <citation type="journal article" date="2021" name="Genome Biol. Evol.">
        <title>A High-Quality Reference Genome for a Parasitic Bivalve with Doubly Uniparental Inheritance (Bivalvia: Unionida).</title>
        <authorList>
            <person name="Smith C.H."/>
        </authorList>
    </citation>
    <scope>NUCLEOTIDE SEQUENCE</scope>
    <source>
        <strain evidence="3">CHS0354</strain>
    </source>
</reference>
<reference evidence="3" key="2">
    <citation type="journal article" date="2021" name="Genome Biol. Evol.">
        <title>Developing a high-quality reference genome for a parasitic bivalve with doubly uniparental inheritance (Bivalvia: Unionida).</title>
        <authorList>
            <person name="Smith C.H."/>
        </authorList>
    </citation>
    <scope>NUCLEOTIDE SEQUENCE</scope>
    <source>
        <strain evidence="3">CHS0354</strain>
        <tissue evidence="3">Mantle</tissue>
    </source>
</reference>
<comment type="caution">
    <text evidence="3">The sequence shown here is derived from an EMBL/GenBank/DDBJ whole genome shotgun (WGS) entry which is preliminary data.</text>
</comment>